<reference evidence="1" key="1">
    <citation type="submission" date="2021-07" db="EMBL/GenBank/DDBJ databases">
        <authorList>
            <person name="Catto M.A."/>
            <person name="Jacobson A."/>
            <person name="Kennedy G."/>
            <person name="Labadie P."/>
            <person name="Hunt B.G."/>
            <person name="Srinivasan R."/>
        </authorList>
    </citation>
    <scope>NUCLEOTIDE SEQUENCE</scope>
    <source>
        <strain evidence="1">PL_HMW_Pooled</strain>
        <tissue evidence="1">Head</tissue>
    </source>
</reference>
<dbReference type="Proteomes" id="UP001219518">
    <property type="component" value="Unassembled WGS sequence"/>
</dbReference>
<name>A0AAE1HYL3_9NEOP</name>
<protein>
    <submittedName>
        <fullName evidence="1">Uncharacterized protein</fullName>
    </submittedName>
</protein>
<reference evidence="1" key="2">
    <citation type="journal article" date="2023" name="BMC Genomics">
        <title>Pest status, molecular evolution, and epigenetic factors derived from the genome assembly of Frankliniella fusca, a thysanopteran phytovirus vector.</title>
        <authorList>
            <person name="Catto M.A."/>
            <person name="Labadie P.E."/>
            <person name="Jacobson A.L."/>
            <person name="Kennedy G.G."/>
            <person name="Srinivasan R."/>
            <person name="Hunt B.G."/>
        </authorList>
    </citation>
    <scope>NUCLEOTIDE SEQUENCE</scope>
    <source>
        <strain evidence="1">PL_HMW_Pooled</strain>
    </source>
</reference>
<organism evidence="1 2">
    <name type="scientific">Frankliniella fusca</name>
    <dbReference type="NCBI Taxonomy" id="407009"/>
    <lineage>
        <taxon>Eukaryota</taxon>
        <taxon>Metazoa</taxon>
        <taxon>Ecdysozoa</taxon>
        <taxon>Arthropoda</taxon>
        <taxon>Hexapoda</taxon>
        <taxon>Insecta</taxon>
        <taxon>Pterygota</taxon>
        <taxon>Neoptera</taxon>
        <taxon>Paraneoptera</taxon>
        <taxon>Thysanoptera</taxon>
        <taxon>Terebrantia</taxon>
        <taxon>Thripoidea</taxon>
        <taxon>Thripidae</taxon>
        <taxon>Frankliniella</taxon>
    </lineage>
</organism>
<evidence type="ECO:0000313" key="1">
    <source>
        <dbReference type="EMBL" id="KAK3929800.1"/>
    </source>
</evidence>
<dbReference type="AlphaFoldDB" id="A0AAE1HYL3"/>
<keyword evidence="2" id="KW-1185">Reference proteome</keyword>
<sequence>MTIKTVEKNEGPVLIAQTKCLICSENIYGYRSASSSWTMSNIYRHFMKHKEKKDHLPGTVLQSFFQPGNEKSVAAGTETRNSEEEDGGDLIEMEESNKSEITLKANSEIISCLEARCKELSLAIGDSNKMNLSFLLKLLMDTAHKNSERKNHGQRYEEDLKLFAVYLFVVGGRMIYEFLQVNLPGSLPSISQVELMLKNASQPVIEGVFRFQELVDFLMKNNLPLKVAISEDGTRVQEKFCYDSTTNQIIGPVLALNDDGIPIPSSHPATSAAMIASHLRNGRVASNGYAIMAQPLQKGAPSFCLTLFGTDNKFSAVHISKRWNFIHKELGKLGVEVINFASDGDPKLLKAMHAHLFGQSGDQSDEFYFEEKWKDWFFASSSRNFNVMQDPIHTINKFRARLNPSTVLPLGKYVASQTHLKILIKNIPQEEHGLTDHDLEKDKMNFNASIKMCSERVTTSLQKNVTGSEGTIAYLTSMRFLLQACLDEALSAAERLYNVWYCVFFLRFWKVFLFNHASYNMNNFVTSNLYVCVEIIAHTITMLIVKFREESTPEYFLVELLGSQPCEGYFRLARSMTSTQSTVINFCMKEFLARVKRIDVLNLVSSKLSEKLVFPRERRKKLIGMLTKEKLSLEYLPNNDEILKVVNLAKSDIVLVMNKLGVKCFSLVHIKQYLSAMEACDDLEDNSILEQSVYSSVLDEDDISLDLLAAFPSPEDITDLNPFLDIPEETILLPPTSIFLMVPTSNGRFVKMRKSTFCWLLSKNGLKLSSDRMLRVRQGVCFTLSNFNSKKQAATELVRKASIKEGDWCIFRKQGVHCIGQVLSFTYLSGSGAARTYTLPSVPPDPPQNKATARGVGCMCSWYKLKADRSLAYKAAKIQGFINIENYVSHLPAPTNIGSQLFLSTDAFTFFTNLK</sequence>
<dbReference type="PANTHER" id="PTHR33173">
    <property type="match status" value="1"/>
</dbReference>
<accession>A0AAE1HYL3</accession>
<dbReference type="PANTHER" id="PTHR33173:SF2">
    <property type="entry name" value="MYND-TYPE DOMAIN-CONTAINING PROTEIN"/>
    <property type="match status" value="1"/>
</dbReference>
<dbReference type="EMBL" id="JAHWGI010001404">
    <property type="protein sequence ID" value="KAK3929800.1"/>
    <property type="molecule type" value="Genomic_DNA"/>
</dbReference>
<gene>
    <name evidence="1" type="ORF">KUF71_020193</name>
</gene>
<evidence type="ECO:0000313" key="2">
    <source>
        <dbReference type="Proteomes" id="UP001219518"/>
    </source>
</evidence>
<comment type="caution">
    <text evidence="1">The sequence shown here is derived from an EMBL/GenBank/DDBJ whole genome shotgun (WGS) entry which is preliminary data.</text>
</comment>
<proteinExistence type="predicted"/>